<name>A0A2R4XMR5_9BURK</name>
<keyword evidence="5" id="KW-0997">Cell inner membrane</keyword>
<dbReference type="InterPro" id="IPR005467">
    <property type="entry name" value="His_kinase_dom"/>
</dbReference>
<evidence type="ECO:0000256" key="4">
    <source>
        <dbReference type="ARBA" id="ARBA00022475"/>
    </source>
</evidence>
<dbReference type="CDD" id="cd06225">
    <property type="entry name" value="HAMP"/>
    <property type="match status" value="1"/>
</dbReference>
<keyword evidence="19" id="KW-1185">Reference proteome</keyword>
<evidence type="ECO:0000259" key="16">
    <source>
        <dbReference type="PROSITE" id="PS50109"/>
    </source>
</evidence>
<evidence type="ECO:0000256" key="3">
    <source>
        <dbReference type="ARBA" id="ARBA00012438"/>
    </source>
</evidence>
<dbReference type="CDD" id="cd00075">
    <property type="entry name" value="HATPase"/>
    <property type="match status" value="1"/>
</dbReference>
<evidence type="ECO:0000256" key="11">
    <source>
        <dbReference type="ARBA" id="ARBA00022840"/>
    </source>
</evidence>
<dbReference type="InterPro" id="IPR003660">
    <property type="entry name" value="HAMP_dom"/>
</dbReference>
<comment type="subcellular location">
    <subcellularLocation>
        <location evidence="2">Cell inner membrane</location>
        <topology evidence="2">Multi-pass membrane protein</topology>
    </subcellularLocation>
</comment>
<feature type="domain" description="Histidine kinase" evidence="16">
    <location>
        <begin position="249"/>
        <end position="446"/>
    </location>
</feature>
<dbReference type="PANTHER" id="PTHR44936:SF5">
    <property type="entry name" value="SENSOR HISTIDINE KINASE ENVZ"/>
    <property type="match status" value="1"/>
</dbReference>
<dbReference type="GO" id="GO:0005886">
    <property type="term" value="C:plasma membrane"/>
    <property type="evidence" value="ECO:0007669"/>
    <property type="project" value="UniProtKB-SubCell"/>
</dbReference>
<dbReference type="EC" id="2.7.13.3" evidence="3"/>
<keyword evidence="12 15" id="KW-1133">Transmembrane helix</keyword>
<dbReference type="InterPro" id="IPR004358">
    <property type="entry name" value="Sig_transdc_His_kin-like_C"/>
</dbReference>
<dbReference type="AlphaFoldDB" id="A0A2R4XMR5"/>
<keyword evidence="4" id="KW-1003">Cell membrane</keyword>
<keyword evidence="7" id="KW-0808">Transferase</keyword>
<sequence>MRAWLPRSLYGRIVLILTAGVIGAQLIGASLHLSERFSLISQTMTSEFAQQIAAVYRTINSQPEVVRPGLVSALSRSRMVLALQPSEAAGADTGHASPDQEISSGRDSLVFRFSDELERAMGRDVKWRLLHVPAMGDLRFVVELELSDGQLLQVTGAPPEEVLGQPWHLLMGLVAMLLVIILLVMIVARNTVKPLTRLAQAAHGVAQDLRHPQLDVSGPSEVQEAARAFNTMQKRIRDGIEERERFLAAVSHDLKTPVTRLRLRAEMLPDNNLRVDIERDVNEMQSLIDDTLDFLRGRSVDEPLQMVDLVALIESVADDFSYDEQVTVDVPDQMRFRGRPIALQRALRNLVDNAIKYGNCAHVSLRQQGQDIMISVDDQGQGIAVDKIEAVFDPFFRLEESRSRETGGSGLGLAIVRLVAQSHGGSVQLFNRPEGGLRAMMVLPIR</sequence>
<dbReference type="Gene3D" id="3.30.565.10">
    <property type="entry name" value="Histidine kinase-like ATPase, C-terminal domain"/>
    <property type="match status" value="1"/>
</dbReference>
<evidence type="ECO:0000256" key="1">
    <source>
        <dbReference type="ARBA" id="ARBA00000085"/>
    </source>
</evidence>
<dbReference type="InterPro" id="IPR036890">
    <property type="entry name" value="HATPase_C_sf"/>
</dbReference>
<evidence type="ECO:0000256" key="5">
    <source>
        <dbReference type="ARBA" id="ARBA00022519"/>
    </source>
</evidence>
<evidence type="ECO:0000256" key="2">
    <source>
        <dbReference type="ARBA" id="ARBA00004429"/>
    </source>
</evidence>
<comment type="catalytic activity">
    <reaction evidence="1">
        <text>ATP + protein L-histidine = ADP + protein N-phospho-L-histidine.</text>
        <dbReference type="EC" id="2.7.13.3"/>
    </reaction>
</comment>
<keyword evidence="10" id="KW-0418">Kinase</keyword>
<evidence type="ECO:0000256" key="6">
    <source>
        <dbReference type="ARBA" id="ARBA00022553"/>
    </source>
</evidence>
<dbReference type="InterPro" id="IPR050980">
    <property type="entry name" value="2C_sensor_his_kinase"/>
</dbReference>
<dbReference type="SMART" id="SM00387">
    <property type="entry name" value="HATPase_c"/>
    <property type="match status" value="1"/>
</dbReference>
<dbReference type="PANTHER" id="PTHR44936">
    <property type="entry name" value="SENSOR PROTEIN CREC"/>
    <property type="match status" value="1"/>
</dbReference>
<keyword evidence="8 15" id="KW-0812">Transmembrane</keyword>
<dbReference type="Pfam" id="PF00512">
    <property type="entry name" value="HisKA"/>
    <property type="match status" value="1"/>
</dbReference>
<dbReference type="InterPro" id="IPR003594">
    <property type="entry name" value="HATPase_dom"/>
</dbReference>
<dbReference type="CDD" id="cd00082">
    <property type="entry name" value="HisKA"/>
    <property type="match status" value="1"/>
</dbReference>
<dbReference type="KEGG" id="boz:DBV39_16665"/>
<feature type="transmembrane region" description="Helical" evidence="15">
    <location>
        <begin position="12"/>
        <end position="33"/>
    </location>
</feature>
<protein>
    <recommendedName>
        <fullName evidence="3">histidine kinase</fullName>
        <ecNumber evidence="3">2.7.13.3</ecNumber>
    </recommendedName>
</protein>
<dbReference type="Gene3D" id="6.10.340.10">
    <property type="match status" value="1"/>
</dbReference>
<dbReference type="Pfam" id="PF00672">
    <property type="entry name" value="HAMP"/>
    <property type="match status" value="1"/>
</dbReference>
<dbReference type="InterPro" id="IPR003661">
    <property type="entry name" value="HisK_dim/P_dom"/>
</dbReference>
<evidence type="ECO:0000256" key="13">
    <source>
        <dbReference type="ARBA" id="ARBA00023012"/>
    </source>
</evidence>
<organism evidence="18 19">
    <name type="scientific">Orrella marina</name>
    <dbReference type="NCBI Taxonomy" id="2163011"/>
    <lineage>
        <taxon>Bacteria</taxon>
        <taxon>Pseudomonadati</taxon>
        <taxon>Pseudomonadota</taxon>
        <taxon>Betaproteobacteria</taxon>
        <taxon>Burkholderiales</taxon>
        <taxon>Alcaligenaceae</taxon>
        <taxon>Orrella</taxon>
    </lineage>
</organism>
<evidence type="ECO:0000256" key="8">
    <source>
        <dbReference type="ARBA" id="ARBA00022692"/>
    </source>
</evidence>
<evidence type="ECO:0000259" key="17">
    <source>
        <dbReference type="PROSITE" id="PS50885"/>
    </source>
</evidence>
<dbReference type="InterPro" id="IPR036097">
    <property type="entry name" value="HisK_dim/P_sf"/>
</dbReference>
<keyword evidence="9" id="KW-0547">Nucleotide-binding</keyword>
<dbReference type="GO" id="GO:0000155">
    <property type="term" value="F:phosphorelay sensor kinase activity"/>
    <property type="evidence" value="ECO:0007669"/>
    <property type="project" value="InterPro"/>
</dbReference>
<dbReference type="GO" id="GO:0005524">
    <property type="term" value="F:ATP binding"/>
    <property type="evidence" value="ECO:0007669"/>
    <property type="project" value="UniProtKB-KW"/>
</dbReference>
<evidence type="ECO:0000256" key="7">
    <source>
        <dbReference type="ARBA" id="ARBA00022679"/>
    </source>
</evidence>
<dbReference type="SUPFAM" id="SSF55874">
    <property type="entry name" value="ATPase domain of HSP90 chaperone/DNA topoisomerase II/histidine kinase"/>
    <property type="match status" value="1"/>
</dbReference>
<reference evidence="18 19" key="1">
    <citation type="submission" date="2018-04" db="EMBL/GenBank/DDBJ databases">
        <title>Bordetella sp. HZ20 isolated from seawater.</title>
        <authorList>
            <person name="Sun C."/>
        </authorList>
    </citation>
    <scope>NUCLEOTIDE SEQUENCE [LARGE SCALE GENOMIC DNA]</scope>
    <source>
        <strain evidence="18 19">HZ20</strain>
    </source>
</reference>
<dbReference type="Proteomes" id="UP000244571">
    <property type="component" value="Chromosome"/>
</dbReference>
<dbReference type="SMART" id="SM00388">
    <property type="entry name" value="HisKA"/>
    <property type="match status" value="1"/>
</dbReference>
<gene>
    <name evidence="18" type="ORF">DBV39_16665</name>
</gene>
<dbReference type="PROSITE" id="PS50885">
    <property type="entry name" value="HAMP"/>
    <property type="match status" value="1"/>
</dbReference>
<proteinExistence type="predicted"/>
<dbReference type="PROSITE" id="PS50109">
    <property type="entry name" value="HIS_KIN"/>
    <property type="match status" value="1"/>
</dbReference>
<keyword evidence="13" id="KW-0902">Two-component regulatory system</keyword>
<keyword evidence="14 15" id="KW-0472">Membrane</keyword>
<accession>A0A2R4XMR5</accession>
<dbReference type="OrthoDB" id="9804645at2"/>
<evidence type="ECO:0000313" key="18">
    <source>
        <dbReference type="EMBL" id="AWB35093.1"/>
    </source>
</evidence>
<evidence type="ECO:0000256" key="12">
    <source>
        <dbReference type="ARBA" id="ARBA00022989"/>
    </source>
</evidence>
<dbReference type="PRINTS" id="PR00344">
    <property type="entry name" value="BCTRLSENSOR"/>
</dbReference>
<keyword evidence="6" id="KW-0597">Phosphoprotein</keyword>
<evidence type="ECO:0000256" key="9">
    <source>
        <dbReference type="ARBA" id="ARBA00022741"/>
    </source>
</evidence>
<keyword evidence="11" id="KW-0067">ATP-binding</keyword>
<evidence type="ECO:0000256" key="10">
    <source>
        <dbReference type="ARBA" id="ARBA00022777"/>
    </source>
</evidence>
<dbReference type="EMBL" id="CP028901">
    <property type="protein sequence ID" value="AWB35093.1"/>
    <property type="molecule type" value="Genomic_DNA"/>
</dbReference>
<dbReference type="SMART" id="SM00304">
    <property type="entry name" value="HAMP"/>
    <property type="match status" value="1"/>
</dbReference>
<evidence type="ECO:0000313" key="19">
    <source>
        <dbReference type="Proteomes" id="UP000244571"/>
    </source>
</evidence>
<dbReference type="RefSeq" id="WP_108622503.1">
    <property type="nucleotide sequence ID" value="NZ_CP028901.1"/>
</dbReference>
<dbReference type="SUPFAM" id="SSF47384">
    <property type="entry name" value="Homodimeric domain of signal transducing histidine kinase"/>
    <property type="match status" value="1"/>
</dbReference>
<dbReference type="Pfam" id="PF02518">
    <property type="entry name" value="HATPase_c"/>
    <property type="match status" value="1"/>
</dbReference>
<dbReference type="Gene3D" id="1.10.287.130">
    <property type="match status" value="1"/>
</dbReference>
<feature type="transmembrane region" description="Helical" evidence="15">
    <location>
        <begin position="167"/>
        <end position="188"/>
    </location>
</feature>
<evidence type="ECO:0000256" key="15">
    <source>
        <dbReference type="SAM" id="Phobius"/>
    </source>
</evidence>
<feature type="domain" description="HAMP" evidence="17">
    <location>
        <begin position="189"/>
        <end position="241"/>
    </location>
</feature>
<evidence type="ECO:0000256" key="14">
    <source>
        <dbReference type="ARBA" id="ARBA00023136"/>
    </source>
</evidence>